<protein>
    <submittedName>
        <fullName evidence="1">Uncharacterized protein</fullName>
    </submittedName>
</protein>
<accession>A0A5B7JH33</accession>
<comment type="caution">
    <text evidence="1">The sequence shown here is derived from an EMBL/GenBank/DDBJ whole genome shotgun (WGS) entry which is preliminary data.</text>
</comment>
<reference evidence="1 2" key="1">
    <citation type="submission" date="2019-05" db="EMBL/GenBank/DDBJ databases">
        <title>Another draft genome of Portunus trituberculatus and its Hox gene families provides insights of decapod evolution.</title>
        <authorList>
            <person name="Jeong J.-H."/>
            <person name="Song I."/>
            <person name="Kim S."/>
            <person name="Choi T."/>
            <person name="Kim D."/>
            <person name="Ryu S."/>
            <person name="Kim W."/>
        </authorList>
    </citation>
    <scope>NUCLEOTIDE SEQUENCE [LARGE SCALE GENOMIC DNA]</scope>
    <source>
        <tissue evidence="1">Muscle</tissue>
    </source>
</reference>
<sequence>MSPQSREHESDTETLDVFFDCFLPPDNSLCFFFNGSGEEGRVAATPRLHTQGHAIHWSLRVEGLPAAYLRTSQCEIRSKSARRGSRRVARRLDAPAILRAAGDPQGNITHLGATLGPFPGVLQGTALPVEHTREAVLPASHIPFLPSPLPSPV</sequence>
<keyword evidence="2" id="KW-1185">Reference proteome</keyword>
<proteinExistence type="predicted"/>
<organism evidence="1 2">
    <name type="scientific">Portunus trituberculatus</name>
    <name type="common">Swimming crab</name>
    <name type="synonym">Neptunus trituberculatus</name>
    <dbReference type="NCBI Taxonomy" id="210409"/>
    <lineage>
        <taxon>Eukaryota</taxon>
        <taxon>Metazoa</taxon>
        <taxon>Ecdysozoa</taxon>
        <taxon>Arthropoda</taxon>
        <taxon>Crustacea</taxon>
        <taxon>Multicrustacea</taxon>
        <taxon>Malacostraca</taxon>
        <taxon>Eumalacostraca</taxon>
        <taxon>Eucarida</taxon>
        <taxon>Decapoda</taxon>
        <taxon>Pleocyemata</taxon>
        <taxon>Brachyura</taxon>
        <taxon>Eubrachyura</taxon>
        <taxon>Portunoidea</taxon>
        <taxon>Portunidae</taxon>
        <taxon>Portuninae</taxon>
        <taxon>Portunus</taxon>
    </lineage>
</organism>
<evidence type="ECO:0000313" key="2">
    <source>
        <dbReference type="Proteomes" id="UP000324222"/>
    </source>
</evidence>
<name>A0A5B7JH33_PORTR</name>
<dbReference type="Proteomes" id="UP000324222">
    <property type="component" value="Unassembled WGS sequence"/>
</dbReference>
<dbReference type="AlphaFoldDB" id="A0A5B7JH33"/>
<dbReference type="EMBL" id="VSRR010097784">
    <property type="protein sequence ID" value="MPC94239.1"/>
    <property type="molecule type" value="Genomic_DNA"/>
</dbReference>
<gene>
    <name evidence="1" type="ORF">E2C01_089401</name>
</gene>
<evidence type="ECO:0000313" key="1">
    <source>
        <dbReference type="EMBL" id="MPC94239.1"/>
    </source>
</evidence>